<feature type="region of interest" description="Disordered" evidence="9">
    <location>
        <begin position="1"/>
        <end position="55"/>
    </location>
</feature>
<dbReference type="RefSeq" id="WP_114488153.1">
    <property type="nucleotide sequence ID" value="NZ_CBCSHM010000056.1"/>
</dbReference>
<dbReference type="AlphaFoldDB" id="A0A368TSB0"/>
<dbReference type="InterPro" id="IPR031316">
    <property type="entry name" value="FlgM_C"/>
</dbReference>
<keyword evidence="4" id="KW-1005">Bacterial flagellum biogenesis</keyword>
<keyword evidence="11" id="KW-0966">Cell projection</keyword>
<keyword evidence="3" id="KW-0678">Repressor</keyword>
<evidence type="ECO:0000313" key="11">
    <source>
        <dbReference type="EMBL" id="RCV87002.1"/>
    </source>
</evidence>
<keyword evidence="6" id="KW-0804">Transcription</keyword>
<accession>A0A368TSB0</accession>
<evidence type="ECO:0000256" key="3">
    <source>
        <dbReference type="ARBA" id="ARBA00022491"/>
    </source>
</evidence>
<dbReference type="GO" id="GO:0044781">
    <property type="term" value="P:bacterial-type flagellum organization"/>
    <property type="evidence" value="ECO:0007669"/>
    <property type="project" value="UniProtKB-KW"/>
</dbReference>
<evidence type="ECO:0000256" key="1">
    <source>
        <dbReference type="ARBA" id="ARBA00005322"/>
    </source>
</evidence>
<evidence type="ECO:0000259" key="10">
    <source>
        <dbReference type="Pfam" id="PF04316"/>
    </source>
</evidence>
<proteinExistence type="inferred from homology"/>
<evidence type="ECO:0000256" key="5">
    <source>
        <dbReference type="ARBA" id="ARBA00023015"/>
    </source>
</evidence>
<dbReference type="EMBL" id="QPIJ01000056">
    <property type="protein sequence ID" value="RCV87002.1"/>
    <property type="molecule type" value="Genomic_DNA"/>
</dbReference>
<dbReference type="InterPro" id="IPR035890">
    <property type="entry name" value="Anti-sigma-28_factor_FlgM_sf"/>
</dbReference>
<dbReference type="Proteomes" id="UP000253204">
    <property type="component" value="Unassembled WGS sequence"/>
</dbReference>
<evidence type="ECO:0000256" key="7">
    <source>
        <dbReference type="ARBA" id="ARBA00024739"/>
    </source>
</evidence>
<dbReference type="SUPFAM" id="SSF101498">
    <property type="entry name" value="Anti-sigma factor FlgM"/>
    <property type="match status" value="1"/>
</dbReference>
<organism evidence="11 12">
    <name type="scientific">Vreelandella rituensis</name>
    <dbReference type="NCBI Taxonomy" id="2282306"/>
    <lineage>
        <taxon>Bacteria</taxon>
        <taxon>Pseudomonadati</taxon>
        <taxon>Pseudomonadota</taxon>
        <taxon>Gammaproteobacteria</taxon>
        <taxon>Oceanospirillales</taxon>
        <taxon>Halomonadaceae</taxon>
        <taxon>Vreelandella</taxon>
    </lineage>
</organism>
<gene>
    <name evidence="11" type="primary">flgM</name>
    <name evidence="11" type="ORF">DU506_17420</name>
</gene>
<evidence type="ECO:0000256" key="8">
    <source>
        <dbReference type="ARBA" id="ARBA00030117"/>
    </source>
</evidence>
<keyword evidence="11" id="KW-0282">Flagellum</keyword>
<evidence type="ECO:0000256" key="2">
    <source>
        <dbReference type="ARBA" id="ARBA00017823"/>
    </source>
</evidence>
<comment type="function">
    <text evidence="7">Responsible for the coupling of flagellin expression to flagellar assembly by preventing expression of the flagellin genes when a component of the middle class of proteins is defective. It negatively regulates flagellar genes by inhibiting the activity of FliA by directly binding to FliA.</text>
</comment>
<dbReference type="GO" id="GO:0045892">
    <property type="term" value="P:negative regulation of DNA-templated transcription"/>
    <property type="evidence" value="ECO:0007669"/>
    <property type="project" value="InterPro"/>
</dbReference>
<keyword evidence="12" id="KW-1185">Reference proteome</keyword>
<protein>
    <recommendedName>
        <fullName evidence="2">Negative regulator of flagellin synthesis</fullName>
    </recommendedName>
    <alternativeName>
        <fullName evidence="8">Anti-sigma-28 factor</fullName>
    </alternativeName>
</protein>
<comment type="caution">
    <text evidence="11">The sequence shown here is derived from an EMBL/GenBank/DDBJ whole genome shotgun (WGS) entry which is preliminary data.</text>
</comment>
<dbReference type="OrthoDB" id="5298032at2"/>
<dbReference type="Pfam" id="PF04316">
    <property type="entry name" value="FlgM"/>
    <property type="match status" value="1"/>
</dbReference>
<dbReference type="NCBIfam" id="TIGR03824">
    <property type="entry name" value="FlgM_jcvi"/>
    <property type="match status" value="1"/>
</dbReference>
<feature type="compositionally biased region" description="Low complexity" evidence="9">
    <location>
        <begin position="23"/>
        <end position="34"/>
    </location>
</feature>
<evidence type="ECO:0000256" key="4">
    <source>
        <dbReference type="ARBA" id="ARBA00022795"/>
    </source>
</evidence>
<name>A0A368TSB0_9GAMM</name>
<feature type="compositionally biased region" description="Low complexity" evidence="9">
    <location>
        <begin position="41"/>
        <end position="50"/>
    </location>
</feature>
<feature type="domain" description="Anti-sigma-28 factor FlgM C-terminal" evidence="10">
    <location>
        <begin position="39"/>
        <end position="82"/>
    </location>
</feature>
<reference evidence="11 12" key="1">
    <citation type="submission" date="2018-07" db="EMBL/GenBank/DDBJ databases">
        <title>Halomonas rutogse sp. nov., isolated from Lake TangqianCo on Tibetan Plateau.</title>
        <authorList>
            <person name="Lu H."/>
            <person name="Xing P."/>
            <person name="Wu Q."/>
        </authorList>
    </citation>
    <scope>NUCLEOTIDE SEQUENCE [LARGE SCALE GENOMIC DNA]</scope>
    <source>
        <strain evidence="11 12">TQ8S</strain>
    </source>
</reference>
<evidence type="ECO:0000313" key="12">
    <source>
        <dbReference type="Proteomes" id="UP000253204"/>
    </source>
</evidence>
<evidence type="ECO:0000256" key="9">
    <source>
        <dbReference type="SAM" id="MobiDB-lite"/>
    </source>
</evidence>
<sequence>MKIDNIHSLLRTNQVPQREETQKAGPAKAPEAAAHSSSTTQLSQSNVSDSQDVDVARVEEIRAAIREGRMEINADRIADGLIANLKETLGDDQQ</sequence>
<keyword evidence="5" id="KW-0805">Transcription regulation</keyword>
<evidence type="ECO:0000256" key="6">
    <source>
        <dbReference type="ARBA" id="ARBA00023163"/>
    </source>
</evidence>
<comment type="similarity">
    <text evidence="1">Belongs to the FlgM family.</text>
</comment>
<keyword evidence="11" id="KW-0969">Cilium</keyword>
<dbReference type="InterPro" id="IPR007412">
    <property type="entry name" value="FlgM"/>
</dbReference>